<dbReference type="PANTHER" id="PTHR43975">
    <property type="entry name" value="ZGC:101858"/>
    <property type="match status" value="1"/>
</dbReference>
<comment type="similarity">
    <text evidence="1">Belongs to the short-chain dehydrogenases/reductases (SDR) family.</text>
</comment>
<dbReference type="InterPro" id="IPR002347">
    <property type="entry name" value="SDR_fam"/>
</dbReference>
<dbReference type="PANTHER" id="PTHR43975:SF2">
    <property type="entry name" value="EG:BACR7A4.14 PROTEIN-RELATED"/>
    <property type="match status" value="1"/>
</dbReference>
<dbReference type="RefSeq" id="WP_000834351.1">
    <property type="nucleotide sequence ID" value="NZ_JQPP01000132.1"/>
</dbReference>
<dbReference type="GO" id="GO:0016491">
    <property type="term" value="F:oxidoreductase activity"/>
    <property type="evidence" value="ECO:0007669"/>
    <property type="project" value="UniProtKB-KW"/>
</dbReference>
<dbReference type="EMBL" id="NKYG02000003">
    <property type="protein sequence ID" value="KAK2617152.1"/>
    <property type="molecule type" value="Genomic_DNA"/>
</dbReference>
<evidence type="ECO:0000313" key="3">
    <source>
        <dbReference type="Proteomes" id="UP000218471"/>
    </source>
</evidence>
<accession>A0AAV9FVA5</accession>
<evidence type="ECO:0000313" key="2">
    <source>
        <dbReference type="EMBL" id="KAK2617152.1"/>
    </source>
</evidence>
<dbReference type="InterPro" id="IPR020904">
    <property type="entry name" value="Sc_DH/Rdtase_CS"/>
</dbReference>
<keyword evidence="2" id="KW-0614">Plasmid</keyword>
<dbReference type="Proteomes" id="UP000218471">
    <property type="component" value="Unassembled WGS sequence"/>
</dbReference>
<organism evidence="2 3">
    <name type="scientific">Leptospira interrogans</name>
    <dbReference type="NCBI Taxonomy" id="173"/>
    <lineage>
        <taxon>Bacteria</taxon>
        <taxon>Pseudomonadati</taxon>
        <taxon>Spirochaetota</taxon>
        <taxon>Spirochaetia</taxon>
        <taxon>Leptospirales</taxon>
        <taxon>Leptospiraceae</taxon>
        <taxon>Leptospira</taxon>
    </lineage>
</organism>
<dbReference type="SUPFAM" id="SSF51735">
    <property type="entry name" value="NAD(P)-binding Rossmann-fold domains"/>
    <property type="match status" value="1"/>
</dbReference>
<gene>
    <name evidence="2" type="ORF">CFV95_020755</name>
</gene>
<keyword evidence="2" id="KW-0560">Oxidoreductase</keyword>
<dbReference type="PRINTS" id="PR00080">
    <property type="entry name" value="SDRFAMILY"/>
</dbReference>
<dbReference type="Pfam" id="PF00106">
    <property type="entry name" value="adh_short"/>
    <property type="match status" value="1"/>
</dbReference>
<geneLocation type="plasmid" evidence="2">
    <name>pDO8_1</name>
</geneLocation>
<dbReference type="AlphaFoldDB" id="A0AAV9FVA5"/>
<dbReference type="CDD" id="cd05233">
    <property type="entry name" value="SDR_c"/>
    <property type="match status" value="1"/>
</dbReference>
<dbReference type="EC" id="1.-.-.-" evidence="2"/>
<dbReference type="InterPro" id="IPR036291">
    <property type="entry name" value="NAD(P)-bd_dom_sf"/>
</dbReference>
<sequence length="238" mass="25818">MKSELSSVIITGASSGIGEALARHLAYSKKSNIILNGRNKEKLIELKSELINNVSVEIVAGNLNDHVIIDEIMEIATNCNSIGALVNCAGIGYFESLDNFDLNKFNEVISTNLTSVFKLIQEVVKILTVQNKNSTIVNVSSDADEIPFLNASAYCASKAGLKLMTKSLAMELAPKGIRLCTVSPGRVDTYFNGKKPGMRPGALSAQEVAEVIDFVMHCSQNIEIQEVRLDSMSRFSIS</sequence>
<name>A0AAV9FVA5_LEPIR</name>
<protein>
    <submittedName>
        <fullName evidence="2">SDR family oxidoreductase</fullName>
        <ecNumber evidence="2">1.-.-.-</ecNumber>
    </submittedName>
</protein>
<dbReference type="PROSITE" id="PS00061">
    <property type="entry name" value="ADH_SHORT"/>
    <property type="match status" value="1"/>
</dbReference>
<comment type="caution">
    <text evidence="2">The sequence shown here is derived from an EMBL/GenBank/DDBJ whole genome shotgun (WGS) entry which is preliminary data.</text>
</comment>
<dbReference type="PRINTS" id="PR00081">
    <property type="entry name" value="GDHRDH"/>
</dbReference>
<evidence type="ECO:0000256" key="1">
    <source>
        <dbReference type="RuleBase" id="RU000363"/>
    </source>
</evidence>
<dbReference type="Gene3D" id="3.40.50.720">
    <property type="entry name" value="NAD(P)-binding Rossmann-like Domain"/>
    <property type="match status" value="1"/>
</dbReference>
<proteinExistence type="inferred from homology"/>
<reference evidence="2" key="1">
    <citation type="submission" date="2023-10" db="EMBL/GenBank/DDBJ databases">
        <title>Genomic and proteomic analysis of Leptospira interrogans strain CUDO8.</title>
        <authorList>
            <person name="Boonciew P."/>
            <person name="Kurilung A."/>
            <person name="Prapasarakul N."/>
        </authorList>
    </citation>
    <scope>NUCLEOTIDE SEQUENCE</scope>
    <source>
        <strain evidence="2">CUDO8</strain>
        <plasmid evidence="2">pDO8_1</plasmid>
    </source>
</reference>